<evidence type="ECO:0008006" key="3">
    <source>
        <dbReference type="Google" id="ProtNLM"/>
    </source>
</evidence>
<dbReference type="GO" id="GO:0005509">
    <property type="term" value="F:calcium ion binding"/>
    <property type="evidence" value="ECO:0007669"/>
    <property type="project" value="InterPro"/>
</dbReference>
<reference evidence="1 2" key="1">
    <citation type="journal article" date="2021" name="Elife">
        <title>Chloroplast acquisition without the gene transfer in kleptoplastic sea slugs, Plakobranchus ocellatus.</title>
        <authorList>
            <person name="Maeda T."/>
            <person name="Takahashi S."/>
            <person name="Yoshida T."/>
            <person name="Shimamura S."/>
            <person name="Takaki Y."/>
            <person name="Nagai Y."/>
            <person name="Toyoda A."/>
            <person name="Suzuki Y."/>
            <person name="Arimoto A."/>
            <person name="Ishii H."/>
            <person name="Satoh N."/>
            <person name="Nishiyama T."/>
            <person name="Hasebe M."/>
            <person name="Maruyama T."/>
            <person name="Minagawa J."/>
            <person name="Obokata J."/>
            <person name="Shigenobu S."/>
        </authorList>
    </citation>
    <scope>NUCLEOTIDE SEQUENCE [LARGE SCALE GENOMIC DNA]</scope>
</reference>
<evidence type="ECO:0000313" key="1">
    <source>
        <dbReference type="EMBL" id="GFO42258.1"/>
    </source>
</evidence>
<feature type="non-terminal residue" evidence="1">
    <location>
        <position position="1"/>
    </location>
</feature>
<proteinExistence type="predicted"/>
<sequence>SNHPPEFIYLPQSVLVPEKSLGPVLTVISRDFDEGDDITVHWAWEDVEAATYFYFNESEVTIDYEHLKHTLNMTSFPLLLTLDDGAMTSQTRRTQISVIDENEAPTFLQKVLFLSCDEGKDISCYLMLSHDTSCYLRISHVISRYLVLFVK</sequence>
<dbReference type="GO" id="GO:0016020">
    <property type="term" value="C:membrane"/>
    <property type="evidence" value="ECO:0007669"/>
    <property type="project" value="InterPro"/>
</dbReference>
<dbReference type="EMBL" id="BLXT01007778">
    <property type="protein sequence ID" value="GFO42258.1"/>
    <property type="molecule type" value="Genomic_DNA"/>
</dbReference>
<keyword evidence="2" id="KW-1185">Reference proteome</keyword>
<dbReference type="Proteomes" id="UP000735302">
    <property type="component" value="Unassembled WGS sequence"/>
</dbReference>
<dbReference type="AlphaFoldDB" id="A0AAV4DDC6"/>
<protein>
    <recommendedName>
        <fullName evidence="3">Cadherin domain-containing protein</fullName>
    </recommendedName>
</protein>
<dbReference type="SUPFAM" id="SSF49313">
    <property type="entry name" value="Cadherin-like"/>
    <property type="match status" value="1"/>
</dbReference>
<evidence type="ECO:0000313" key="2">
    <source>
        <dbReference type="Proteomes" id="UP000735302"/>
    </source>
</evidence>
<name>A0AAV4DDC6_9GAST</name>
<organism evidence="1 2">
    <name type="scientific">Plakobranchus ocellatus</name>
    <dbReference type="NCBI Taxonomy" id="259542"/>
    <lineage>
        <taxon>Eukaryota</taxon>
        <taxon>Metazoa</taxon>
        <taxon>Spiralia</taxon>
        <taxon>Lophotrochozoa</taxon>
        <taxon>Mollusca</taxon>
        <taxon>Gastropoda</taxon>
        <taxon>Heterobranchia</taxon>
        <taxon>Euthyneura</taxon>
        <taxon>Panpulmonata</taxon>
        <taxon>Sacoglossa</taxon>
        <taxon>Placobranchoidea</taxon>
        <taxon>Plakobranchidae</taxon>
        <taxon>Plakobranchus</taxon>
    </lineage>
</organism>
<accession>A0AAV4DDC6</accession>
<comment type="caution">
    <text evidence="1">The sequence shown here is derived from an EMBL/GenBank/DDBJ whole genome shotgun (WGS) entry which is preliminary data.</text>
</comment>
<dbReference type="InterPro" id="IPR015919">
    <property type="entry name" value="Cadherin-like_sf"/>
</dbReference>
<gene>
    <name evidence="1" type="ORF">PoB_006876300</name>
</gene>